<name>A0ABT8QZW8_9BACT</name>
<comment type="cofactor">
    <cofactor evidence="1">
        <name>pyridoxal 5'-phosphate</name>
        <dbReference type="ChEBI" id="CHEBI:597326"/>
    </cofactor>
</comment>
<organism evidence="16 17">
    <name type="scientific">Rhodocytophaga aerolata</name>
    <dbReference type="NCBI Taxonomy" id="455078"/>
    <lineage>
        <taxon>Bacteria</taxon>
        <taxon>Pseudomonadati</taxon>
        <taxon>Bacteroidota</taxon>
        <taxon>Cytophagia</taxon>
        <taxon>Cytophagales</taxon>
        <taxon>Rhodocytophagaceae</taxon>
        <taxon>Rhodocytophaga</taxon>
    </lineage>
</organism>
<dbReference type="Pfam" id="PF00266">
    <property type="entry name" value="Aminotran_5"/>
    <property type="match status" value="1"/>
</dbReference>
<evidence type="ECO:0000256" key="13">
    <source>
        <dbReference type="ARBA" id="ARBA00047630"/>
    </source>
</evidence>
<keyword evidence="5" id="KW-0963">Cytoplasm</keyword>
<dbReference type="Gene3D" id="3.90.1150.10">
    <property type="entry name" value="Aspartate Aminotransferase, domain 1"/>
    <property type="match status" value="1"/>
</dbReference>
<dbReference type="SUPFAM" id="SSF53383">
    <property type="entry name" value="PLP-dependent transferases"/>
    <property type="match status" value="1"/>
</dbReference>
<proteinExistence type="inferred from homology"/>
<dbReference type="PIRSF" id="PIRSF000525">
    <property type="entry name" value="SerC"/>
    <property type="match status" value="1"/>
</dbReference>
<comment type="catalytic activity">
    <reaction evidence="13">
        <text>4-(phosphooxy)-L-threonine + 2-oxoglutarate = (R)-3-hydroxy-2-oxo-4-phosphooxybutanoate + L-glutamate</text>
        <dbReference type="Rhea" id="RHEA:16573"/>
        <dbReference type="ChEBI" id="CHEBI:16810"/>
        <dbReference type="ChEBI" id="CHEBI:29985"/>
        <dbReference type="ChEBI" id="CHEBI:58452"/>
        <dbReference type="ChEBI" id="CHEBI:58538"/>
        <dbReference type="EC" id="2.6.1.52"/>
    </reaction>
</comment>
<evidence type="ECO:0000256" key="3">
    <source>
        <dbReference type="ARBA" id="ARBA00006904"/>
    </source>
</evidence>
<dbReference type="RefSeq" id="WP_302036009.1">
    <property type="nucleotide sequence ID" value="NZ_JAUKPO010000001.1"/>
</dbReference>
<evidence type="ECO:0000256" key="12">
    <source>
        <dbReference type="ARBA" id="ARBA00031421"/>
    </source>
</evidence>
<keyword evidence="10" id="KW-0664">Pyridoxine biosynthesis</keyword>
<dbReference type="Gene3D" id="3.40.640.10">
    <property type="entry name" value="Type I PLP-dependent aspartate aminotransferase-like (Major domain)"/>
    <property type="match status" value="1"/>
</dbReference>
<dbReference type="Proteomes" id="UP001168528">
    <property type="component" value="Unassembled WGS sequence"/>
</dbReference>
<dbReference type="InterPro" id="IPR015424">
    <property type="entry name" value="PyrdxlP-dep_Trfase"/>
</dbReference>
<evidence type="ECO:0000256" key="1">
    <source>
        <dbReference type="ARBA" id="ARBA00001933"/>
    </source>
</evidence>
<evidence type="ECO:0000256" key="4">
    <source>
        <dbReference type="ARBA" id="ARBA00013030"/>
    </source>
</evidence>
<reference evidence="16" key="1">
    <citation type="submission" date="2023-07" db="EMBL/GenBank/DDBJ databases">
        <title>The genome sequence of Rhodocytophaga aerolata KACC 12507.</title>
        <authorList>
            <person name="Zhang X."/>
        </authorList>
    </citation>
    <scope>NUCLEOTIDE SEQUENCE</scope>
    <source>
        <strain evidence="16">KACC 12507</strain>
    </source>
</reference>
<evidence type="ECO:0000259" key="15">
    <source>
        <dbReference type="Pfam" id="PF00266"/>
    </source>
</evidence>
<protein>
    <recommendedName>
        <fullName evidence="4">phosphoserine transaminase</fullName>
        <ecNumber evidence="4">2.6.1.52</ecNumber>
    </recommendedName>
    <alternativeName>
        <fullName evidence="12">Phosphohydroxythreonine aminotransferase</fullName>
    </alternativeName>
</protein>
<feature type="domain" description="Aminotransferase class V" evidence="15">
    <location>
        <begin position="31"/>
        <end position="322"/>
    </location>
</feature>
<accession>A0ABT8QZW8</accession>
<dbReference type="GO" id="GO:0008483">
    <property type="term" value="F:transaminase activity"/>
    <property type="evidence" value="ECO:0007669"/>
    <property type="project" value="UniProtKB-KW"/>
</dbReference>
<dbReference type="InterPro" id="IPR000192">
    <property type="entry name" value="Aminotrans_V_dom"/>
</dbReference>
<gene>
    <name evidence="16" type="ORF">Q0590_03100</name>
</gene>
<dbReference type="EC" id="2.6.1.52" evidence="4"/>
<evidence type="ECO:0000256" key="14">
    <source>
        <dbReference type="ARBA" id="ARBA00049007"/>
    </source>
</evidence>
<evidence type="ECO:0000256" key="8">
    <source>
        <dbReference type="ARBA" id="ARBA00022679"/>
    </source>
</evidence>
<comment type="catalytic activity">
    <reaction evidence="14">
        <text>O-phospho-L-serine + 2-oxoglutarate = 3-phosphooxypyruvate + L-glutamate</text>
        <dbReference type="Rhea" id="RHEA:14329"/>
        <dbReference type="ChEBI" id="CHEBI:16810"/>
        <dbReference type="ChEBI" id="CHEBI:18110"/>
        <dbReference type="ChEBI" id="CHEBI:29985"/>
        <dbReference type="ChEBI" id="CHEBI:57524"/>
        <dbReference type="EC" id="2.6.1.52"/>
    </reaction>
</comment>
<evidence type="ECO:0000256" key="9">
    <source>
        <dbReference type="ARBA" id="ARBA00022898"/>
    </source>
</evidence>
<evidence type="ECO:0000256" key="2">
    <source>
        <dbReference type="ARBA" id="ARBA00005099"/>
    </source>
</evidence>
<comment type="similarity">
    <text evidence="3">Belongs to the class-V pyridoxal-phosphate-dependent aminotransferase family. SerC subfamily.</text>
</comment>
<dbReference type="EMBL" id="JAUKPO010000001">
    <property type="protein sequence ID" value="MDO1445219.1"/>
    <property type="molecule type" value="Genomic_DNA"/>
</dbReference>
<evidence type="ECO:0000256" key="7">
    <source>
        <dbReference type="ARBA" id="ARBA00022605"/>
    </source>
</evidence>
<dbReference type="PANTHER" id="PTHR21152:SF40">
    <property type="entry name" value="ALANINE--GLYOXYLATE AMINOTRANSFERASE"/>
    <property type="match status" value="1"/>
</dbReference>
<dbReference type="PANTHER" id="PTHR21152">
    <property type="entry name" value="AMINOTRANSFERASE CLASS V"/>
    <property type="match status" value="1"/>
</dbReference>
<evidence type="ECO:0000256" key="11">
    <source>
        <dbReference type="ARBA" id="ARBA00023299"/>
    </source>
</evidence>
<evidence type="ECO:0000313" key="16">
    <source>
        <dbReference type="EMBL" id="MDO1445219.1"/>
    </source>
</evidence>
<keyword evidence="11" id="KW-0718">Serine biosynthesis</keyword>
<evidence type="ECO:0000256" key="10">
    <source>
        <dbReference type="ARBA" id="ARBA00023096"/>
    </source>
</evidence>
<keyword evidence="9" id="KW-0663">Pyridoxal phosphate</keyword>
<keyword evidence="7" id="KW-0028">Amino-acid biosynthesis</keyword>
<dbReference type="InterPro" id="IPR015421">
    <property type="entry name" value="PyrdxlP-dep_Trfase_major"/>
</dbReference>
<comment type="caution">
    <text evidence="16">The sequence shown here is derived from an EMBL/GenBank/DDBJ whole genome shotgun (WGS) entry which is preliminary data.</text>
</comment>
<evidence type="ECO:0000313" key="17">
    <source>
        <dbReference type="Proteomes" id="UP001168528"/>
    </source>
</evidence>
<dbReference type="InterPro" id="IPR022278">
    <property type="entry name" value="Pser_aminoTfrase"/>
</dbReference>
<comment type="pathway">
    <text evidence="2">Amino-acid biosynthesis; L-serine biosynthesis; L-serine from 3-phospho-D-glycerate: step 2/3.</text>
</comment>
<evidence type="ECO:0000256" key="5">
    <source>
        <dbReference type="ARBA" id="ARBA00022490"/>
    </source>
</evidence>
<keyword evidence="8" id="KW-0808">Transferase</keyword>
<sequence length="361" mass="40274">MQQKTFFTPGPAHLYPSFETHLQQALREQIGSISHRSKQFKAIYQFTYEQLKTLLSIPDNFAVLFTGSATEIWERILQSCVEKESFHLVNGSFSKRFYEFAGELGKKANKLEMPFGKGFDLAQVTIPAGAELVCLTHNETSSGVTMPVADMHTLKQKYTDKLFAVDMVSSAPYPDLNFQLIDCAFFSVQKGFGMPAGLGVWIVNDKCLQKSELLKQKGLTVGTYHSLPSLWSKFKTFETPATPNVVGIYLLGKIAEDMNKKGIAAIRQEAEQKATMLYTYLKQSENVKAFVQNPDHQSPTVVVADVAGGSTDLIQKLTQTGNVVGSGYGSYKEKQIRIANFPAVTIEQTQRLIDELKRLEK</sequence>
<keyword evidence="6 16" id="KW-0032">Aminotransferase</keyword>
<evidence type="ECO:0000256" key="6">
    <source>
        <dbReference type="ARBA" id="ARBA00022576"/>
    </source>
</evidence>
<dbReference type="InterPro" id="IPR015422">
    <property type="entry name" value="PyrdxlP-dep_Trfase_small"/>
</dbReference>
<keyword evidence="17" id="KW-1185">Reference proteome</keyword>